<name>H2BUY5_GILLR</name>
<dbReference type="NCBIfam" id="NF047659">
    <property type="entry name" value="THC0290_0291_fam"/>
    <property type="match status" value="1"/>
</dbReference>
<keyword evidence="2" id="KW-1185">Reference proteome</keyword>
<dbReference type="OrthoDB" id="1142271at2"/>
<sequence length="260" mass="29609">MADLRSVLIIIWLLFLSGGSVFAQLGLSHEVGILVGPTAFFTDYGERYNFKNNVNNAGLGIGIVHYMNFAYRADCNCYARETYFNDHFKIRTEIDYFRTKLEHFGPIAAKPKSVGGILLRAMHGETQTLEIGTGLEYYPRSIRDYRAFSHLFSPFISLGVHYVNYFPNAYSDLGPITDENNLFPTFRNGGVDLDSGSTFAIVGIAGTRFRLGHSSDLNLEARWQYYDTDWLEGLNVQGPQNKFNDLVFWVNVGYIYYINY</sequence>
<dbReference type="HOGENOM" id="CLU_1040984_0_0_10"/>
<dbReference type="SUPFAM" id="SSF56925">
    <property type="entry name" value="OMPA-like"/>
    <property type="match status" value="1"/>
</dbReference>
<protein>
    <submittedName>
        <fullName evidence="1">Secreted protein</fullName>
    </submittedName>
</protein>
<dbReference type="Gene3D" id="2.40.160.20">
    <property type="match status" value="1"/>
</dbReference>
<evidence type="ECO:0000313" key="1">
    <source>
        <dbReference type="EMBL" id="EHQ02833.1"/>
    </source>
</evidence>
<reference evidence="2" key="1">
    <citation type="journal article" date="2012" name="Stand. Genomic Sci.">
        <title>Genome sequence of the Antarctic rhodopsins-containing flavobacterium Gillisia limnaea type strain (R-8282(T)).</title>
        <authorList>
            <person name="Riedel T."/>
            <person name="Held B."/>
            <person name="Nolan M."/>
            <person name="Lucas S."/>
            <person name="Lapidus A."/>
            <person name="Tice H."/>
            <person name="Del Rio T.G."/>
            <person name="Cheng J.F."/>
            <person name="Han C."/>
            <person name="Tapia R."/>
            <person name="Goodwin L.A."/>
            <person name="Pitluck S."/>
            <person name="Liolios K."/>
            <person name="Mavromatis K."/>
            <person name="Pagani I."/>
            <person name="Ivanova N."/>
            <person name="Mikhailova N."/>
            <person name="Pati A."/>
            <person name="Chen A."/>
            <person name="Palaniappan K."/>
            <person name="Land M."/>
            <person name="Rohde M."/>
            <person name="Tindall B.J."/>
            <person name="Detter J.C."/>
            <person name="Goker M."/>
            <person name="Bristow J."/>
            <person name="Eisen J.A."/>
            <person name="Markowitz V."/>
            <person name="Hugenholtz P."/>
            <person name="Kyrpides N.C."/>
            <person name="Klenk H.P."/>
            <person name="Woyke T."/>
        </authorList>
    </citation>
    <scope>NUCLEOTIDE SEQUENCE [LARGE SCALE GENOMIC DNA]</scope>
    <source>
        <strain evidence="2">DSM 15749 / LMG 21470 / R-8282</strain>
    </source>
</reference>
<dbReference type="AlphaFoldDB" id="H2BUY5"/>
<dbReference type="InterPro" id="IPR011250">
    <property type="entry name" value="OMP/PagP_B-barrel"/>
</dbReference>
<organism evidence="1 2">
    <name type="scientific">Gillisia limnaea (strain DSM 15749 / LMG 21470 / R-8282)</name>
    <dbReference type="NCBI Taxonomy" id="865937"/>
    <lineage>
        <taxon>Bacteria</taxon>
        <taxon>Pseudomonadati</taxon>
        <taxon>Bacteroidota</taxon>
        <taxon>Flavobacteriia</taxon>
        <taxon>Flavobacteriales</taxon>
        <taxon>Flavobacteriaceae</taxon>
        <taxon>Gillisia</taxon>
    </lineage>
</organism>
<evidence type="ECO:0000313" key="2">
    <source>
        <dbReference type="Proteomes" id="UP000003844"/>
    </source>
</evidence>
<dbReference type="STRING" id="865937.Gilli_2200"/>
<dbReference type="eggNOG" id="COG3047">
    <property type="taxonomic scope" value="Bacteria"/>
</dbReference>
<accession>H2BUY5</accession>
<dbReference type="Proteomes" id="UP000003844">
    <property type="component" value="Unassembled WGS sequence"/>
</dbReference>
<proteinExistence type="predicted"/>
<dbReference type="EMBL" id="JH594606">
    <property type="protein sequence ID" value="EHQ02833.1"/>
    <property type="molecule type" value="Genomic_DNA"/>
</dbReference>
<gene>
    <name evidence="1" type="ORF">Gilli_2200</name>
</gene>
<dbReference type="RefSeq" id="WP_006989143.1">
    <property type="nucleotide sequence ID" value="NZ_JH594606.1"/>
</dbReference>